<feature type="signal peptide" evidence="2">
    <location>
        <begin position="1"/>
        <end position="17"/>
    </location>
</feature>
<keyword evidence="1" id="KW-0472">Membrane</keyword>
<dbReference type="InterPro" id="IPR025060">
    <property type="entry name" value="DUF3999"/>
</dbReference>
<comment type="caution">
    <text evidence="3">The sequence shown here is derived from an EMBL/GenBank/DDBJ whole genome shotgun (WGS) entry which is preliminary data.</text>
</comment>
<evidence type="ECO:0000256" key="1">
    <source>
        <dbReference type="SAM" id="Phobius"/>
    </source>
</evidence>
<protein>
    <submittedName>
        <fullName evidence="3">DUF3999 domain-containing protein</fullName>
    </submittedName>
</protein>
<dbReference type="AlphaFoldDB" id="A0A5C4RVD9"/>
<gene>
    <name evidence="3" type="ORF">E1B00_03630</name>
</gene>
<accession>A0A5C4RVD9</accession>
<keyword evidence="4" id="KW-1185">Reference proteome</keyword>
<keyword evidence="1" id="KW-0812">Transmembrane</keyword>
<name>A0A5C4RVD9_9GAMM</name>
<proteinExistence type="predicted"/>
<evidence type="ECO:0000256" key="2">
    <source>
        <dbReference type="SAM" id="SignalP"/>
    </source>
</evidence>
<reference evidence="3 4" key="1">
    <citation type="submission" date="2019-03" db="EMBL/GenBank/DDBJ databases">
        <title>Arenimonas daejeonensis sp. nov., isolated from compost.</title>
        <authorList>
            <person name="Jeon C.O."/>
        </authorList>
    </citation>
    <scope>NUCLEOTIDE SEQUENCE [LARGE SCALE GENOMIC DNA]</scope>
    <source>
        <strain evidence="3 4">R29</strain>
    </source>
</reference>
<evidence type="ECO:0000313" key="4">
    <source>
        <dbReference type="Proteomes" id="UP000305760"/>
    </source>
</evidence>
<keyword evidence="1" id="KW-1133">Transmembrane helix</keyword>
<organism evidence="3 4">
    <name type="scientific">Arenimonas terrae</name>
    <dbReference type="NCBI Taxonomy" id="2546226"/>
    <lineage>
        <taxon>Bacteria</taxon>
        <taxon>Pseudomonadati</taxon>
        <taxon>Pseudomonadota</taxon>
        <taxon>Gammaproteobacteria</taxon>
        <taxon>Lysobacterales</taxon>
        <taxon>Lysobacteraceae</taxon>
        <taxon>Arenimonas</taxon>
    </lineage>
</organism>
<feature type="transmembrane region" description="Helical" evidence="1">
    <location>
        <begin position="421"/>
        <end position="442"/>
    </location>
</feature>
<sequence>MRKLSLLLLALAGSVQAQTPDEFAWQWPIALEGDQGAYRLELDESVYAHITRSDLRDLAAFNADGQPVPFAPLAHVETQTQQRSELRWLRLPVAAASSGDSLSLRLERDADGRVRDLQLDSGSTAPASPSADLLIDLGEKDPPSVSSLRLGLDDQAALPVNLRVDVLASDDLAQWQVLGSDLAIVAINDNGLRIERLRLDFDASHQRYLRLRVVGDSTWPAIARIEHERRETGRDLPELREVAIEGQPVDGKPGVFDYRSAGPFPAERLDLRLPAANTVASVRFEARDDDDAPWYPVTGFTAFRLGGGSDEVRHLPADIGLQRQRQWRVVTEPALAQAPTLVLSYRPDRFVLLTQGAAPYRLMAGSTRASRPDYPVQAALAAAGASKPSGWQPPRATLGEGSVAAGEAALSPLRGPQYRRWLLWAVLAVGAGLVLIVSLRVLRTPPAA</sequence>
<feature type="chain" id="PRO_5022953049" evidence="2">
    <location>
        <begin position="18"/>
        <end position="448"/>
    </location>
</feature>
<dbReference type="EMBL" id="SMDR01000001">
    <property type="protein sequence ID" value="TNJ34882.1"/>
    <property type="molecule type" value="Genomic_DNA"/>
</dbReference>
<dbReference type="OrthoDB" id="5405606at2"/>
<dbReference type="Proteomes" id="UP000305760">
    <property type="component" value="Unassembled WGS sequence"/>
</dbReference>
<dbReference type="Pfam" id="PF13163">
    <property type="entry name" value="DUF3999"/>
    <property type="match status" value="1"/>
</dbReference>
<evidence type="ECO:0000313" key="3">
    <source>
        <dbReference type="EMBL" id="TNJ34882.1"/>
    </source>
</evidence>
<keyword evidence="2" id="KW-0732">Signal</keyword>
<dbReference type="RefSeq" id="WP_139445812.1">
    <property type="nucleotide sequence ID" value="NZ_SMDR01000001.1"/>
</dbReference>